<comment type="caution">
    <text evidence="4">The sequence shown here is derived from an EMBL/GenBank/DDBJ whole genome shotgun (WGS) entry which is preliminary data.</text>
</comment>
<dbReference type="GeneID" id="25983795"/>
<feature type="compositionally biased region" description="Basic and acidic residues" evidence="2">
    <location>
        <begin position="103"/>
        <end position="118"/>
    </location>
</feature>
<feature type="region of interest" description="Disordered" evidence="2">
    <location>
        <begin position="404"/>
        <end position="637"/>
    </location>
</feature>
<dbReference type="Gene3D" id="4.10.60.10">
    <property type="entry name" value="Zinc finger, CCHC-type"/>
    <property type="match status" value="1"/>
</dbReference>
<keyword evidence="1" id="KW-0862">Zinc</keyword>
<evidence type="ECO:0000313" key="4">
    <source>
        <dbReference type="EMBL" id="EJT52967.1"/>
    </source>
</evidence>
<dbReference type="InterPro" id="IPR001878">
    <property type="entry name" value="Znf_CCHC"/>
</dbReference>
<dbReference type="VEuPathDB" id="FungiDB:A1Q1_00281"/>
<organism evidence="4 5">
    <name type="scientific">Trichosporon asahii var. asahii (strain ATCC 90039 / CBS 2479 / JCM 2466 / KCTC 7840 / NBRC 103889/ NCYC 2677 / UAMH 7654)</name>
    <name type="common">Yeast</name>
    <dbReference type="NCBI Taxonomy" id="1186058"/>
    <lineage>
        <taxon>Eukaryota</taxon>
        <taxon>Fungi</taxon>
        <taxon>Dikarya</taxon>
        <taxon>Basidiomycota</taxon>
        <taxon>Agaricomycotina</taxon>
        <taxon>Tremellomycetes</taxon>
        <taxon>Trichosporonales</taxon>
        <taxon>Trichosporonaceae</taxon>
        <taxon>Trichosporon</taxon>
    </lineage>
</organism>
<dbReference type="KEGG" id="tasa:A1Q1_00281"/>
<dbReference type="GO" id="GO:0003676">
    <property type="term" value="F:nucleic acid binding"/>
    <property type="evidence" value="ECO:0007669"/>
    <property type="project" value="InterPro"/>
</dbReference>
<feature type="compositionally biased region" description="Basic residues" evidence="2">
    <location>
        <begin position="436"/>
        <end position="449"/>
    </location>
</feature>
<feature type="compositionally biased region" description="Basic and acidic residues" evidence="2">
    <location>
        <begin position="450"/>
        <end position="496"/>
    </location>
</feature>
<proteinExistence type="predicted"/>
<sequence>MARGKGKNRKRSLDLSSVGEKTASAPSSGDEKKRRNRRKAKITLTEPEPTLDPAADFIDLSKSTPDIDYIDLSKSSPRSEAMDLCNELESDAKAAPAESSKQALERTPDAKGKSREPSFEIDTNPAPVPEYHPSAFTPMKSLLSSFVHKDDDDEAEDGEVVETGAKELQIGKGRNKKPILIDIDVEPHPETEAKLDGERAEKDEAEKEEEHAGDKSGLLLPEHVRLMESDEEDDPIEDSFVGPQDGVHVVDDSNAKLDEDEAAFLAAADQRQIARFGRHLTPSVPPVEPWMSMTGETVPGASCASGAASEDTENRTAPIQFRVLRGYEAATAVACAITWRTLEERDAAEGWTKEAVGGNPETKWCYNCAMDGHLGDDCGKRRGSLARPVLQSAFSEVIANRGPFASFPRRQGKHHRFDDLPEETSYSKFGGANPGRRGREKQQQRHRYADRRSGTDSDDWFSRRRDRSRSPDRRPWDRDRGGRGRDDRRDDRRDNRGGPIKFGRMSLPGSSGRDGKGGLLQQALHNGQKRRRQPSPRPMRDWDSDSNSSGGLRIRGRGNDRERDMEREWRASGAGGGNVADWGDDYDRMMRDRRDGRDSRDDRPRNGPFPLRSGGGRGGRGGGGGGRGGGQRYRGGY</sequence>
<dbReference type="RefSeq" id="XP_014184454.1">
    <property type="nucleotide sequence ID" value="XM_014328979.1"/>
</dbReference>
<evidence type="ECO:0000313" key="5">
    <source>
        <dbReference type="Proteomes" id="UP000002748"/>
    </source>
</evidence>
<feature type="compositionally biased region" description="Basic and acidic residues" evidence="2">
    <location>
        <begin position="185"/>
        <end position="214"/>
    </location>
</feature>
<evidence type="ECO:0000259" key="3">
    <source>
        <dbReference type="PROSITE" id="PS50158"/>
    </source>
</evidence>
<gene>
    <name evidence="4" type="ORF">A1Q1_00281</name>
</gene>
<dbReference type="EMBL" id="ALBS01000010">
    <property type="protein sequence ID" value="EJT52967.1"/>
    <property type="molecule type" value="Genomic_DNA"/>
</dbReference>
<dbReference type="GO" id="GO:0008270">
    <property type="term" value="F:zinc ion binding"/>
    <property type="evidence" value="ECO:0007669"/>
    <property type="project" value="UniProtKB-KW"/>
</dbReference>
<reference evidence="4 5" key="1">
    <citation type="journal article" date="2012" name="Eukaryot. Cell">
        <title>Draft genome sequence of CBS 2479, the standard type strain of Trichosporon asahii.</title>
        <authorList>
            <person name="Yang R.Y."/>
            <person name="Li H.T."/>
            <person name="Zhu H."/>
            <person name="Zhou G.P."/>
            <person name="Wang M."/>
            <person name="Wang L."/>
        </authorList>
    </citation>
    <scope>NUCLEOTIDE SEQUENCE [LARGE SCALE GENOMIC DNA]</scope>
    <source>
        <strain evidence="5">ATCC 90039 / CBS 2479 / JCM 2466 / KCTC 7840 / NCYC 2677 / UAMH 7654</strain>
    </source>
</reference>
<dbReference type="PROSITE" id="PS50158">
    <property type="entry name" value="ZF_CCHC"/>
    <property type="match status" value="1"/>
</dbReference>
<evidence type="ECO:0000256" key="1">
    <source>
        <dbReference type="PROSITE-ProRule" id="PRU00047"/>
    </source>
</evidence>
<feature type="compositionally biased region" description="Basic and acidic residues" evidence="2">
    <location>
        <begin position="585"/>
        <end position="605"/>
    </location>
</feature>
<dbReference type="AlphaFoldDB" id="J6FD48"/>
<feature type="compositionally biased region" description="Acidic residues" evidence="2">
    <location>
        <begin position="151"/>
        <end position="160"/>
    </location>
</feature>
<dbReference type="Proteomes" id="UP000002748">
    <property type="component" value="Unassembled WGS sequence"/>
</dbReference>
<name>J6FD48_TRIAS</name>
<dbReference type="HOGENOM" id="CLU_429713_0_0_1"/>
<protein>
    <submittedName>
        <fullName evidence="4">mRNA-nucleus export-related protein</fullName>
    </submittedName>
</protein>
<feature type="compositionally biased region" description="Basic and acidic residues" evidence="2">
    <location>
        <begin position="557"/>
        <end position="570"/>
    </location>
</feature>
<feature type="compositionally biased region" description="Basic residues" evidence="2">
    <location>
        <begin position="1"/>
        <end position="10"/>
    </location>
</feature>
<accession>J6FD48</accession>
<dbReference type="OrthoDB" id="7608935at2759"/>
<evidence type="ECO:0000256" key="2">
    <source>
        <dbReference type="SAM" id="MobiDB-lite"/>
    </source>
</evidence>
<keyword evidence="1" id="KW-0479">Metal-binding</keyword>
<feature type="region of interest" description="Disordered" evidence="2">
    <location>
        <begin position="148"/>
        <end position="222"/>
    </location>
</feature>
<feature type="region of interest" description="Disordered" evidence="2">
    <location>
        <begin position="1"/>
        <end position="136"/>
    </location>
</feature>
<keyword evidence="1" id="KW-0863">Zinc-finger</keyword>
<feature type="domain" description="CCHC-type" evidence="3">
    <location>
        <begin position="365"/>
        <end position="378"/>
    </location>
</feature>
<feature type="compositionally biased region" description="Gly residues" evidence="2">
    <location>
        <begin position="613"/>
        <end position="637"/>
    </location>
</feature>